<name>A0A135L4P5_9BACI</name>
<dbReference type="SUPFAM" id="SSF55781">
    <property type="entry name" value="GAF domain-like"/>
    <property type="match status" value="2"/>
</dbReference>
<dbReference type="CDD" id="cd01949">
    <property type="entry name" value="GGDEF"/>
    <property type="match status" value="1"/>
</dbReference>
<sequence length="666" mass="75948">MASCCGQNFEDFKESNRREDLINMANQYAAEQQLDATRIPLGIRLNLTNDYHLAQVFQLFVKHIQDKEYVWKHGILALANHQGQVLELTYEKDLPLFLQKKDHEYFDCRIEAIGANAFGLTAKTSKAEFVNGKEHFLQCLHDAQTTSVPIFDSNQQFIGILGFISKMNDKWQTIGCLQGLLVAFELALTEHEKIETLEREAKKREALLEMTQTLYSTMDVNEVLSVAIHHFQRFYPNVQLELWLTQELLIPNLPIKQMTFIPNSEDINGQAFLEGKLIRRTKRENRQQGEIAAPLKGKQGIYGVIHIACQHSNVFTDEEISFISSVADIIGTAFEKARLYQQSNNLVKELQVINDLTKRLNQSLTKDSILQFVLTELGQLFDAEHVCVLEVNDRKDILKVIASNSDENVGTIVSLDNGYMGLVYRNKEAIIISDTETDLTIKDTYAKQLGCRSLMSVPILSNDEIIGILSISNQNPLHFSYDNFKMLQVFAQHLGLALTNAILHERLQQLAITDYLTGLYNRSYLDEKIQHSMKEDEQGSILLLDIDDFKKINDTYGHHIGDQILVQVAMILISSIRDTDIAVRWGGEEIALYLPNVDPNVAKKVAFRILNRISQETNPKVTVSCGLASWKREDQEVNRLSLFRMADKMLYEAKNSGKNQVRVFQK</sequence>
<dbReference type="RefSeq" id="WP_068725132.1">
    <property type="nucleotide sequence ID" value="NZ_LSKU01000001.1"/>
</dbReference>
<reference evidence="2 3" key="1">
    <citation type="submission" date="2016-02" db="EMBL/GenBank/DDBJ databases">
        <title>Draft Genome for Tepidibacillus decaturensis nov. sp. Strain Z9, an Anaerobic, Moderately Thermophilic and Heterotrophic Bacterium from Deep Subsurface of the Illinois Basin, USA.</title>
        <authorList>
            <person name="Dong Y."/>
            <person name="Chang J.Y."/>
            <person name="Sanford R."/>
            <person name="Fouke B.W."/>
        </authorList>
    </citation>
    <scope>NUCLEOTIDE SEQUENCE [LARGE SCALE GENOMIC DNA]</scope>
    <source>
        <strain evidence="2 3">Z9</strain>
    </source>
</reference>
<evidence type="ECO:0000259" key="1">
    <source>
        <dbReference type="PROSITE" id="PS50887"/>
    </source>
</evidence>
<dbReference type="PANTHER" id="PTHR45138:SF9">
    <property type="entry name" value="DIGUANYLATE CYCLASE DGCM-RELATED"/>
    <property type="match status" value="1"/>
</dbReference>
<dbReference type="OrthoDB" id="9759607at2"/>
<dbReference type="Pfam" id="PF13185">
    <property type="entry name" value="GAF_2"/>
    <property type="match status" value="1"/>
</dbReference>
<dbReference type="FunFam" id="3.30.70.270:FF:000001">
    <property type="entry name" value="Diguanylate cyclase domain protein"/>
    <property type="match status" value="1"/>
</dbReference>
<dbReference type="GO" id="GO:1902201">
    <property type="term" value="P:negative regulation of bacterial-type flagellum-dependent cell motility"/>
    <property type="evidence" value="ECO:0007669"/>
    <property type="project" value="TreeGrafter"/>
</dbReference>
<dbReference type="InterPro" id="IPR029016">
    <property type="entry name" value="GAF-like_dom_sf"/>
</dbReference>
<feature type="domain" description="GGDEF" evidence="1">
    <location>
        <begin position="537"/>
        <end position="666"/>
    </location>
</feature>
<accession>A0A135L4P5</accession>
<dbReference type="GO" id="GO:0052621">
    <property type="term" value="F:diguanylate cyclase activity"/>
    <property type="evidence" value="ECO:0007669"/>
    <property type="project" value="TreeGrafter"/>
</dbReference>
<dbReference type="InterPro" id="IPR000160">
    <property type="entry name" value="GGDEF_dom"/>
</dbReference>
<dbReference type="SUPFAM" id="SSF55073">
    <property type="entry name" value="Nucleotide cyclase"/>
    <property type="match status" value="1"/>
</dbReference>
<comment type="caution">
    <text evidence="2">The sequence shown here is derived from an EMBL/GenBank/DDBJ whole genome shotgun (WGS) entry which is preliminary data.</text>
</comment>
<dbReference type="InterPro" id="IPR050469">
    <property type="entry name" value="Diguanylate_Cyclase"/>
</dbReference>
<dbReference type="PROSITE" id="PS50887">
    <property type="entry name" value="GGDEF"/>
    <property type="match status" value="1"/>
</dbReference>
<dbReference type="InterPro" id="IPR003018">
    <property type="entry name" value="GAF"/>
</dbReference>
<dbReference type="EMBL" id="LSKU01000001">
    <property type="protein sequence ID" value="KXG43972.1"/>
    <property type="molecule type" value="Genomic_DNA"/>
</dbReference>
<organism evidence="2 3">
    <name type="scientific">Tepidibacillus decaturensis</name>
    <dbReference type="NCBI Taxonomy" id="1413211"/>
    <lineage>
        <taxon>Bacteria</taxon>
        <taxon>Bacillati</taxon>
        <taxon>Bacillota</taxon>
        <taxon>Bacilli</taxon>
        <taxon>Bacillales</taxon>
        <taxon>Bacillaceae</taxon>
        <taxon>Tepidibacillus</taxon>
    </lineage>
</organism>
<dbReference type="STRING" id="1413211.U473_08095"/>
<dbReference type="Pfam" id="PF00990">
    <property type="entry name" value="GGDEF"/>
    <property type="match status" value="1"/>
</dbReference>
<dbReference type="SMART" id="SM00065">
    <property type="entry name" value="GAF"/>
    <property type="match status" value="2"/>
</dbReference>
<dbReference type="AlphaFoldDB" id="A0A135L4P5"/>
<proteinExistence type="predicted"/>
<dbReference type="Gene3D" id="3.30.70.270">
    <property type="match status" value="1"/>
</dbReference>
<dbReference type="GO" id="GO:0005886">
    <property type="term" value="C:plasma membrane"/>
    <property type="evidence" value="ECO:0007669"/>
    <property type="project" value="TreeGrafter"/>
</dbReference>
<dbReference type="Gene3D" id="3.30.450.40">
    <property type="match status" value="3"/>
</dbReference>
<dbReference type="InterPro" id="IPR043128">
    <property type="entry name" value="Rev_trsase/Diguanyl_cyclase"/>
</dbReference>
<dbReference type="Proteomes" id="UP000070352">
    <property type="component" value="Unassembled WGS sequence"/>
</dbReference>
<gene>
    <name evidence="2" type="ORF">U473_08095</name>
</gene>
<dbReference type="NCBIfam" id="TIGR00254">
    <property type="entry name" value="GGDEF"/>
    <property type="match status" value="1"/>
</dbReference>
<protein>
    <recommendedName>
        <fullName evidence="1">GGDEF domain-containing protein</fullName>
    </recommendedName>
</protein>
<evidence type="ECO:0000313" key="3">
    <source>
        <dbReference type="Proteomes" id="UP000070352"/>
    </source>
</evidence>
<dbReference type="PANTHER" id="PTHR45138">
    <property type="entry name" value="REGULATORY COMPONENTS OF SENSORY TRANSDUCTION SYSTEM"/>
    <property type="match status" value="1"/>
</dbReference>
<keyword evidence="3" id="KW-1185">Reference proteome</keyword>
<evidence type="ECO:0000313" key="2">
    <source>
        <dbReference type="EMBL" id="KXG43972.1"/>
    </source>
</evidence>
<dbReference type="GO" id="GO:0043709">
    <property type="term" value="P:cell adhesion involved in single-species biofilm formation"/>
    <property type="evidence" value="ECO:0007669"/>
    <property type="project" value="TreeGrafter"/>
</dbReference>
<dbReference type="SMART" id="SM00267">
    <property type="entry name" value="GGDEF"/>
    <property type="match status" value="1"/>
</dbReference>
<dbReference type="InterPro" id="IPR029787">
    <property type="entry name" value="Nucleotide_cyclase"/>
</dbReference>